<protein>
    <recommendedName>
        <fullName evidence="4">Peptidase M41 domain-containing protein</fullName>
    </recommendedName>
</protein>
<feature type="coiled-coil region" evidence="1">
    <location>
        <begin position="18"/>
        <end position="45"/>
    </location>
</feature>
<comment type="caution">
    <text evidence="2">The sequence shown here is derived from an EMBL/GenBank/DDBJ whole genome shotgun (WGS) entry which is preliminary data.</text>
</comment>
<dbReference type="GO" id="GO:0005524">
    <property type="term" value="F:ATP binding"/>
    <property type="evidence" value="ECO:0007669"/>
    <property type="project" value="InterPro"/>
</dbReference>
<dbReference type="Proteomes" id="UP001485043">
    <property type="component" value="Unassembled WGS sequence"/>
</dbReference>
<dbReference type="GO" id="GO:0006508">
    <property type="term" value="P:proteolysis"/>
    <property type="evidence" value="ECO:0007669"/>
    <property type="project" value="InterPro"/>
</dbReference>
<keyword evidence="3" id="KW-1185">Reference proteome</keyword>
<evidence type="ECO:0000313" key="2">
    <source>
        <dbReference type="EMBL" id="KAK9840694.1"/>
    </source>
</evidence>
<dbReference type="AlphaFoldDB" id="A0AAW1S3L8"/>
<reference evidence="2 3" key="1">
    <citation type="journal article" date="2024" name="Nat. Commun.">
        <title>Phylogenomics reveals the evolutionary origins of lichenization in chlorophyte algae.</title>
        <authorList>
            <person name="Puginier C."/>
            <person name="Libourel C."/>
            <person name="Otte J."/>
            <person name="Skaloud P."/>
            <person name="Haon M."/>
            <person name="Grisel S."/>
            <person name="Petersen M."/>
            <person name="Berrin J.G."/>
            <person name="Delaux P.M."/>
            <person name="Dal Grande F."/>
            <person name="Keller J."/>
        </authorList>
    </citation>
    <scope>NUCLEOTIDE SEQUENCE [LARGE SCALE GENOMIC DNA]</scope>
    <source>
        <strain evidence="2 3">SAG 2523</strain>
    </source>
</reference>
<evidence type="ECO:0000313" key="3">
    <source>
        <dbReference type="Proteomes" id="UP001485043"/>
    </source>
</evidence>
<name>A0AAW1S3L8_9CHLO</name>
<proteinExistence type="predicted"/>
<dbReference type="GO" id="GO:0004176">
    <property type="term" value="F:ATP-dependent peptidase activity"/>
    <property type="evidence" value="ECO:0007669"/>
    <property type="project" value="InterPro"/>
</dbReference>
<sequence>MFTYATHYQADQLMERLLNEAYNEAKALLQRNKAALDLLVNLLQERMTLDGEVDLDKTLPPLGGGRPEEDGRLEWIIQSCGELRASITASKLDGRGVSRFMRDLLDGAEAGPHWVASTSGFLPQHSRLPGRAASLEVQTALRLHGAARRRMQQSQSASLQIVAMRVPVLSAVWGPATAASAHLLLILKGGPAYPSSRRPARSVDESELEATVQVFSVTTGLVVATTTLPFLRWSHKMFIPPCGTRLVCMDDGTQMDWTWYKYRKFRRFGLVKLVQGSAQLKTAISSGIDAAAQSLQSSLTLHTRTLRHMGQEGPVGPWESQPKQHVAILSGPCWTPMWVEKIQDDMLVDHMATGLTWTPSGLLMATWEVELDEHPNFFTPREMNEDWD</sequence>
<organism evidence="2 3">
    <name type="scientific">Apatococcus fuscideae</name>
    <dbReference type="NCBI Taxonomy" id="2026836"/>
    <lineage>
        <taxon>Eukaryota</taxon>
        <taxon>Viridiplantae</taxon>
        <taxon>Chlorophyta</taxon>
        <taxon>core chlorophytes</taxon>
        <taxon>Trebouxiophyceae</taxon>
        <taxon>Chlorellales</taxon>
        <taxon>Chlorellaceae</taxon>
        <taxon>Apatococcus</taxon>
    </lineage>
</organism>
<dbReference type="EMBL" id="JALJOV010001805">
    <property type="protein sequence ID" value="KAK9840694.1"/>
    <property type="molecule type" value="Genomic_DNA"/>
</dbReference>
<dbReference type="GO" id="GO:0004222">
    <property type="term" value="F:metalloendopeptidase activity"/>
    <property type="evidence" value="ECO:0007669"/>
    <property type="project" value="InterPro"/>
</dbReference>
<evidence type="ECO:0000256" key="1">
    <source>
        <dbReference type="SAM" id="Coils"/>
    </source>
</evidence>
<keyword evidence="1" id="KW-0175">Coiled coil</keyword>
<dbReference type="InterPro" id="IPR037219">
    <property type="entry name" value="Peptidase_M41-like"/>
</dbReference>
<evidence type="ECO:0008006" key="4">
    <source>
        <dbReference type="Google" id="ProtNLM"/>
    </source>
</evidence>
<gene>
    <name evidence="2" type="ORF">WJX84_005688</name>
</gene>
<dbReference type="Gene3D" id="1.20.58.760">
    <property type="entry name" value="Peptidase M41"/>
    <property type="match status" value="1"/>
</dbReference>
<dbReference type="SUPFAM" id="SSF140990">
    <property type="entry name" value="FtsH protease domain-like"/>
    <property type="match status" value="1"/>
</dbReference>
<accession>A0AAW1S3L8</accession>